<protein>
    <submittedName>
        <fullName evidence="1">Uncharacterized protein</fullName>
    </submittedName>
</protein>
<evidence type="ECO:0000313" key="1">
    <source>
        <dbReference type="EMBL" id="JAD91715.1"/>
    </source>
</evidence>
<dbReference type="EMBL" id="GBRH01206180">
    <property type="protein sequence ID" value="JAD91715.1"/>
    <property type="molecule type" value="Transcribed_RNA"/>
</dbReference>
<accession>A0A0A9E1D8</accession>
<dbReference type="AlphaFoldDB" id="A0A0A9E1D8"/>
<reference evidence="1" key="1">
    <citation type="submission" date="2014-09" db="EMBL/GenBank/DDBJ databases">
        <authorList>
            <person name="Magalhaes I.L.F."/>
            <person name="Oliveira U."/>
            <person name="Santos F.R."/>
            <person name="Vidigal T.H.D.A."/>
            <person name="Brescovit A.D."/>
            <person name="Santos A.J."/>
        </authorList>
    </citation>
    <scope>NUCLEOTIDE SEQUENCE</scope>
    <source>
        <tissue evidence="1">Shoot tissue taken approximately 20 cm above the soil surface</tissue>
    </source>
</reference>
<proteinExistence type="predicted"/>
<reference evidence="1" key="2">
    <citation type="journal article" date="2015" name="Data Brief">
        <title>Shoot transcriptome of the giant reed, Arundo donax.</title>
        <authorList>
            <person name="Barrero R.A."/>
            <person name="Guerrero F.D."/>
            <person name="Moolhuijzen P."/>
            <person name="Goolsby J.A."/>
            <person name="Tidwell J."/>
            <person name="Bellgard S.E."/>
            <person name="Bellgard M.I."/>
        </authorList>
    </citation>
    <scope>NUCLEOTIDE SEQUENCE</scope>
    <source>
        <tissue evidence="1">Shoot tissue taken approximately 20 cm above the soil surface</tissue>
    </source>
</reference>
<name>A0A0A9E1D8_ARUDO</name>
<sequence length="47" mass="5019">MSCIARIGFLSLSDCILIYRIAGCCNLNQLIGCMASSRTTPDDHPSG</sequence>
<organism evidence="1">
    <name type="scientific">Arundo donax</name>
    <name type="common">Giant reed</name>
    <name type="synonym">Donax arundinaceus</name>
    <dbReference type="NCBI Taxonomy" id="35708"/>
    <lineage>
        <taxon>Eukaryota</taxon>
        <taxon>Viridiplantae</taxon>
        <taxon>Streptophyta</taxon>
        <taxon>Embryophyta</taxon>
        <taxon>Tracheophyta</taxon>
        <taxon>Spermatophyta</taxon>
        <taxon>Magnoliopsida</taxon>
        <taxon>Liliopsida</taxon>
        <taxon>Poales</taxon>
        <taxon>Poaceae</taxon>
        <taxon>PACMAD clade</taxon>
        <taxon>Arundinoideae</taxon>
        <taxon>Arundineae</taxon>
        <taxon>Arundo</taxon>
    </lineage>
</organism>